<dbReference type="PANTHER" id="PTHR33710:SF79">
    <property type="entry name" value="OS06G0205337 PROTEIN"/>
    <property type="match status" value="1"/>
</dbReference>
<dbReference type="Gene3D" id="3.60.10.10">
    <property type="entry name" value="Endonuclease/exonuclease/phosphatase"/>
    <property type="match status" value="1"/>
</dbReference>
<dbReference type="Proteomes" id="UP001396334">
    <property type="component" value="Unassembled WGS sequence"/>
</dbReference>
<dbReference type="PANTHER" id="PTHR33710">
    <property type="entry name" value="BNAC02G09200D PROTEIN"/>
    <property type="match status" value="1"/>
</dbReference>
<evidence type="ECO:0000256" key="1">
    <source>
        <dbReference type="SAM" id="Phobius"/>
    </source>
</evidence>
<organism evidence="2 3">
    <name type="scientific">Hibiscus sabdariffa</name>
    <name type="common">roselle</name>
    <dbReference type="NCBI Taxonomy" id="183260"/>
    <lineage>
        <taxon>Eukaryota</taxon>
        <taxon>Viridiplantae</taxon>
        <taxon>Streptophyta</taxon>
        <taxon>Embryophyta</taxon>
        <taxon>Tracheophyta</taxon>
        <taxon>Spermatophyta</taxon>
        <taxon>Magnoliopsida</taxon>
        <taxon>eudicotyledons</taxon>
        <taxon>Gunneridae</taxon>
        <taxon>Pentapetalae</taxon>
        <taxon>rosids</taxon>
        <taxon>malvids</taxon>
        <taxon>Malvales</taxon>
        <taxon>Malvaceae</taxon>
        <taxon>Malvoideae</taxon>
        <taxon>Hibiscus</taxon>
    </lineage>
</organism>
<dbReference type="SUPFAM" id="SSF56219">
    <property type="entry name" value="DNase I-like"/>
    <property type="match status" value="1"/>
</dbReference>
<proteinExistence type="predicted"/>
<keyword evidence="1" id="KW-0472">Membrane</keyword>
<accession>A0ABR2R2E9</accession>
<reference evidence="2 3" key="1">
    <citation type="journal article" date="2024" name="G3 (Bethesda)">
        <title>Genome assembly of Hibiscus sabdariffa L. provides insights into metabolisms of medicinal natural products.</title>
        <authorList>
            <person name="Kim T."/>
        </authorList>
    </citation>
    <scope>NUCLEOTIDE SEQUENCE [LARGE SCALE GENOMIC DNA]</scope>
    <source>
        <strain evidence="2">TK-2024</strain>
        <tissue evidence="2">Old leaves</tissue>
    </source>
</reference>
<keyword evidence="3" id="KW-1185">Reference proteome</keyword>
<evidence type="ECO:0000313" key="2">
    <source>
        <dbReference type="EMBL" id="KAK9007123.1"/>
    </source>
</evidence>
<sequence>MFLNEIKQQKRYLEKIKMKIKLKYSFYVEPIGLAGGLSLWWTKDTQVRILKYGKNFINIEISVKGETNWFETFIYGPPYKEEKREFWELMTNLRNDHSDRWLVIGDSIVVSNQEEKLGGVPFNPNDAKCYFDFIDAIGLIDLPISGGAFTWSNQRSDKEAILEMIDRALCSLEWNVLFPKALTVLDIAIGSDHTPVDKG</sequence>
<keyword evidence="1" id="KW-0812">Transmembrane</keyword>
<dbReference type="EMBL" id="JBBPBN010000027">
    <property type="protein sequence ID" value="KAK9007123.1"/>
    <property type="molecule type" value="Genomic_DNA"/>
</dbReference>
<dbReference type="InterPro" id="IPR036691">
    <property type="entry name" value="Endo/exonu/phosph_ase_sf"/>
</dbReference>
<protein>
    <submittedName>
        <fullName evidence="2">Uncharacterized protein</fullName>
    </submittedName>
</protein>
<evidence type="ECO:0000313" key="3">
    <source>
        <dbReference type="Proteomes" id="UP001396334"/>
    </source>
</evidence>
<keyword evidence="1" id="KW-1133">Transmembrane helix</keyword>
<feature type="transmembrane region" description="Helical" evidence="1">
    <location>
        <begin position="21"/>
        <end position="41"/>
    </location>
</feature>
<comment type="caution">
    <text evidence="2">The sequence shown here is derived from an EMBL/GenBank/DDBJ whole genome shotgun (WGS) entry which is preliminary data.</text>
</comment>
<name>A0ABR2R2E9_9ROSI</name>
<gene>
    <name evidence="2" type="ORF">V6N11_050956</name>
</gene>